<evidence type="ECO:0000313" key="4">
    <source>
        <dbReference type="Proteomes" id="UP001223743"/>
    </source>
</evidence>
<organism evidence="3 4">
    <name type="scientific">Kaistia geumhonensis</name>
    <dbReference type="NCBI Taxonomy" id="410839"/>
    <lineage>
        <taxon>Bacteria</taxon>
        <taxon>Pseudomonadati</taxon>
        <taxon>Pseudomonadota</taxon>
        <taxon>Alphaproteobacteria</taxon>
        <taxon>Hyphomicrobiales</taxon>
        <taxon>Kaistiaceae</taxon>
        <taxon>Kaistia</taxon>
    </lineage>
</organism>
<comment type="caution">
    <text evidence="3">The sequence shown here is derived from an EMBL/GenBank/DDBJ whole genome shotgun (WGS) entry which is preliminary data.</text>
</comment>
<feature type="transmembrane region" description="Helical" evidence="2">
    <location>
        <begin position="23"/>
        <end position="44"/>
    </location>
</feature>
<gene>
    <name evidence="3" type="ORF">QO015_002766</name>
</gene>
<keyword evidence="2" id="KW-1133">Transmembrane helix</keyword>
<proteinExistence type="predicted"/>
<evidence type="ECO:0000256" key="1">
    <source>
        <dbReference type="SAM" id="MobiDB-lite"/>
    </source>
</evidence>
<sequence length="92" mass="9613">MKDDYSAPLGLDRPGPPRRGMPIWPFLFGPSVLLVVALGLWAVLSPDPGGGRPSVVVDLPPAPPPVAPVDATPPPAEQPPDDPDGQIIIRDP</sequence>
<accession>A0ABU0M8S0</accession>
<keyword evidence="2" id="KW-0472">Membrane</keyword>
<protein>
    <submittedName>
        <fullName evidence="3">Uncharacterized protein</fullName>
    </submittedName>
</protein>
<feature type="compositionally biased region" description="Pro residues" evidence="1">
    <location>
        <begin position="60"/>
        <end position="78"/>
    </location>
</feature>
<dbReference type="EMBL" id="JAUSWJ010000001">
    <property type="protein sequence ID" value="MDQ0517153.1"/>
    <property type="molecule type" value="Genomic_DNA"/>
</dbReference>
<keyword evidence="2" id="KW-0812">Transmembrane</keyword>
<keyword evidence="4" id="KW-1185">Reference proteome</keyword>
<name>A0ABU0M8S0_9HYPH</name>
<evidence type="ECO:0000256" key="2">
    <source>
        <dbReference type="SAM" id="Phobius"/>
    </source>
</evidence>
<dbReference type="Proteomes" id="UP001223743">
    <property type="component" value="Unassembled WGS sequence"/>
</dbReference>
<feature type="region of interest" description="Disordered" evidence="1">
    <location>
        <begin position="50"/>
        <end position="92"/>
    </location>
</feature>
<evidence type="ECO:0000313" key="3">
    <source>
        <dbReference type="EMBL" id="MDQ0517153.1"/>
    </source>
</evidence>
<dbReference type="RefSeq" id="WP_266278674.1">
    <property type="nucleotide sequence ID" value="NZ_JAPKNF010000001.1"/>
</dbReference>
<reference evidence="3 4" key="1">
    <citation type="submission" date="2023-07" db="EMBL/GenBank/DDBJ databases">
        <title>Genomic Encyclopedia of Type Strains, Phase IV (KMG-IV): sequencing the most valuable type-strain genomes for metagenomic binning, comparative biology and taxonomic classification.</title>
        <authorList>
            <person name="Goeker M."/>
        </authorList>
    </citation>
    <scope>NUCLEOTIDE SEQUENCE [LARGE SCALE GENOMIC DNA]</scope>
    <source>
        <strain evidence="3 4">B1-1</strain>
    </source>
</reference>